<proteinExistence type="inferred from homology"/>
<dbReference type="PROSITE" id="PS00060">
    <property type="entry name" value="ADH_IRON_2"/>
    <property type="match status" value="1"/>
</dbReference>
<dbReference type="PROSITE" id="PS00913">
    <property type="entry name" value="ADH_IRON_1"/>
    <property type="match status" value="1"/>
</dbReference>
<reference evidence="7" key="1">
    <citation type="submission" date="2020-10" db="EMBL/GenBank/DDBJ databases">
        <authorList>
            <person name="Gilroy R."/>
        </authorList>
    </citation>
    <scope>NUCLEOTIDE SEQUENCE</scope>
    <source>
        <strain evidence="7">11167</strain>
    </source>
</reference>
<dbReference type="InterPro" id="IPR039697">
    <property type="entry name" value="Alcohol_dehydrogenase_Fe"/>
</dbReference>
<comment type="similarity">
    <text evidence="2">Belongs to the iron-containing alcohol dehydrogenase family.</text>
</comment>
<dbReference type="SUPFAM" id="SSF56796">
    <property type="entry name" value="Dehydroquinate synthase-like"/>
    <property type="match status" value="1"/>
</dbReference>
<dbReference type="InterPro" id="IPR056798">
    <property type="entry name" value="ADH_Fe_C"/>
</dbReference>
<protein>
    <submittedName>
        <fullName evidence="7">Iron-containing alcohol dehydrogenase</fullName>
    </submittedName>
</protein>
<comment type="cofactor">
    <cofactor evidence="1">
        <name>Fe cation</name>
        <dbReference type="ChEBI" id="CHEBI:24875"/>
    </cofactor>
</comment>
<feature type="domain" description="Fe-containing alcohol dehydrogenase-like C-terminal" evidence="6">
    <location>
        <begin position="194"/>
        <end position="394"/>
    </location>
</feature>
<dbReference type="GO" id="GO:0004022">
    <property type="term" value="F:alcohol dehydrogenase (NAD+) activity"/>
    <property type="evidence" value="ECO:0007669"/>
    <property type="project" value="TreeGrafter"/>
</dbReference>
<dbReference type="Pfam" id="PF25137">
    <property type="entry name" value="ADH_Fe_C"/>
    <property type="match status" value="1"/>
</dbReference>
<dbReference type="FunFam" id="3.40.50.1970:FF:000003">
    <property type="entry name" value="Alcohol dehydrogenase, iron-containing"/>
    <property type="match status" value="1"/>
</dbReference>
<dbReference type="Gene3D" id="3.40.50.1970">
    <property type="match status" value="1"/>
</dbReference>
<dbReference type="Gene3D" id="1.20.1090.10">
    <property type="entry name" value="Dehydroquinate synthase-like - alpha domain"/>
    <property type="match status" value="1"/>
</dbReference>
<dbReference type="GO" id="GO:0046872">
    <property type="term" value="F:metal ion binding"/>
    <property type="evidence" value="ECO:0007669"/>
    <property type="project" value="InterPro"/>
</dbReference>
<evidence type="ECO:0000259" key="6">
    <source>
        <dbReference type="Pfam" id="PF25137"/>
    </source>
</evidence>
<dbReference type="CDD" id="cd14865">
    <property type="entry name" value="Fe-ADH-like"/>
    <property type="match status" value="1"/>
</dbReference>
<dbReference type="Proteomes" id="UP000823633">
    <property type="component" value="Unassembled WGS sequence"/>
</dbReference>
<sequence length="395" mass="41914">MYTPSYYEFVNPGKILSGKYALENIASEFRLLGASSALVLSDKVLNDLGQVKVLCDALTSGGLSVASIFTDIPSDSSIEVVNSIASIYRSSGADSIVALGGGSVIDTAKGVRMLISQGGDDIMKFVGAEVLPRAVQIPFAAVPTTSGTGSEATAVAVIKDNARKVKMEFISQFLLPDLAVLDERFTLSMPKRITAMTGLDALTHAIESYSCLQKNPISQSYARSAILLIHENLEKCISTPGDRKARLALANGSLLAGSAFSNSMVGIVHAIGHSLGGVCGLPHGLAMAILLPHCMRFNLDKCADDYEDILSFLIAPEDFVATKKGDRAMRCVEEVSSFTSNVASRSGLSLRLGENNVSRQDFDEVAKRAINDGAMIVNPKAVGFRDVLDILNSAL</sequence>
<reference evidence="7" key="2">
    <citation type="journal article" date="2021" name="PeerJ">
        <title>Extensive microbial diversity within the chicken gut microbiome revealed by metagenomics and culture.</title>
        <authorList>
            <person name="Gilroy R."/>
            <person name="Ravi A."/>
            <person name="Getino M."/>
            <person name="Pursley I."/>
            <person name="Horton D.L."/>
            <person name="Alikhan N.F."/>
            <person name="Baker D."/>
            <person name="Gharbi K."/>
            <person name="Hall N."/>
            <person name="Watson M."/>
            <person name="Adriaenssens E.M."/>
            <person name="Foster-Nyarko E."/>
            <person name="Jarju S."/>
            <person name="Secka A."/>
            <person name="Antonio M."/>
            <person name="Oren A."/>
            <person name="Chaudhuri R.R."/>
            <person name="La Ragione R."/>
            <person name="Hildebrand F."/>
            <person name="Pallen M.J."/>
        </authorList>
    </citation>
    <scope>NUCLEOTIDE SEQUENCE</scope>
    <source>
        <strain evidence="7">11167</strain>
    </source>
</reference>
<dbReference type="EMBL" id="JADIMU010000041">
    <property type="protein sequence ID" value="MBO8443386.1"/>
    <property type="molecule type" value="Genomic_DNA"/>
</dbReference>
<gene>
    <name evidence="7" type="ORF">IAC42_06460</name>
</gene>
<dbReference type="PANTHER" id="PTHR11496">
    <property type="entry name" value="ALCOHOL DEHYDROGENASE"/>
    <property type="match status" value="1"/>
</dbReference>
<keyword evidence="4" id="KW-0520">NAD</keyword>
<comment type="caution">
    <text evidence="7">The sequence shown here is derived from an EMBL/GenBank/DDBJ whole genome shotgun (WGS) entry which is preliminary data.</text>
</comment>
<evidence type="ECO:0000313" key="7">
    <source>
        <dbReference type="EMBL" id="MBO8443386.1"/>
    </source>
</evidence>
<evidence type="ECO:0000256" key="4">
    <source>
        <dbReference type="ARBA" id="ARBA00023027"/>
    </source>
</evidence>
<accession>A0A9D9H9K8</accession>
<evidence type="ECO:0000256" key="3">
    <source>
        <dbReference type="ARBA" id="ARBA00023002"/>
    </source>
</evidence>
<dbReference type="PANTHER" id="PTHR11496:SF102">
    <property type="entry name" value="ALCOHOL DEHYDROGENASE 4"/>
    <property type="match status" value="1"/>
</dbReference>
<evidence type="ECO:0000313" key="8">
    <source>
        <dbReference type="Proteomes" id="UP000823633"/>
    </source>
</evidence>
<keyword evidence="3" id="KW-0560">Oxidoreductase</keyword>
<name>A0A9D9H9K8_9SPIR</name>
<evidence type="ECO:0000256" key="1">
    <source>
        <dbReference type="ARBA" id="ARBA00001962"/>
    </source>
</evidence>
<evidence type="ECO:0000259" key="5">
    <source>
        <dbReference type="Pfam" id="PF00465"/>
    </source>
</evidence>
<evidence type="ECO:0000256" key="2">
    <source>
        <dbReference type="ARBA" id="ARBA00007358"/>
    </source>
</evidence>
<dbReference type="AlphaFoldDB" id="A0A9D9H9K8"/>
<dbReference type="InterPro" id="IPR018211">
    <property type="entry name" value="ADH_Fe_CS"/>
</dbReference>
<dbReference type="InterPro" id="IPR001670">
    <property type="entry name" value="ADH_Fe/GldA"/>
</dbReference>
<dbReference type="Pfam" id="PF00465">
    <property type="entry name" value="Fe-ADH"/>
    <property type="match status" value="1"/>
</dbReference>
<organism evidence="7 8">
    <name type="scientific">Candidatus Aphodenecus pullistercoris</name>
    <dbReference type="NCBI Taxonomy" id="2840669"/>
    <lineage>
        <taxon>Bacteria</taxon>
        <taxon>Pseudomonadati</taxon>
        <taxon>Spirochaetota</taxon>
        <taxon>Spirochaetia</taxon>
        <taxon>Spirochaetales</taxon>
        <taxon>Candidatus Aphodenecus</taxon>
    </lineage>
</organism>
<feature type="domain" description="Alcohol dehydrogenase iron-type/glycerol dehydrogenase GldA" evidence="5">
    <location>
        <begin position="12"/>
        <end position="182"/>
    </location>
</feature>